<keyword evidence="1" id="KW-0472">Membrane</keyword>
<accession>A0A5N5GIW8</accession>
<reference evidence="4" key="2">
    <citation type="submission" date="2019-10" db="EMBL/GenBank/DDBJ databases">
        <title>A de novo genome assembly of a pear dwarfing rootstock.</title>
        <authorList>
            <person name="Wang F."/>
            <person name="Wang J."/>
            <person name="Li S."/>
            <person name="Zhang Y."/>
            <person name="Fang M."/>
            <person name="Ma L."/>
            <person name="Zhao Y."/>
            <person name="Jiang S."/>
        </authorList>
    </citation>
    <scope>NUCLEOTIDE SEQUENCE [LARGE SCALE GENOMIC DNA]</scope>
</reference>
<dbReference type="PANTHER" id="PTHR10775:SF182">
    <property type="entry name" value="TRANSPOSON, EN_SPM-LIKE, TRANSPOSASE-ASSOCIATED DOMAIN PROTEIN-RELATED"/>
    <property type="match status" value="1"/>
</dbReference>
<dbReference type="EMBL" id="SMOL01000402">
    <property type="protein sequence ID" value="KAB2615308.1"/>
    <property type="molecule type" value="Genomic_DNA"/>
</dbReference>
<reference evidence="3 4" key="1">
    <citation type="submission" date="2019-09" db="EMBL/GenBank/DDBJ databases">
        <authorList>
            <person name="Ou C."/>
        </authorList>
    </citation>
    <scope>NUCLEOTIDE SEQUENCE [LARGE SCALE GENOMIC DNA]</scope>
    <source>
        <strain evidence="3">S2</strain>
        <tissue evidence="3">Leaf</tissue>
    </source>
</reference>
<evidence type="ECO:0000313" key="4">
    <source>
        <dbReference type="Proteomes" id="UP000327157"/>
    </source>
</evidence>
<dbReference type="Proteomes" id="UP000327157">
    <property type="component" value="Chromosome 3"/>
</dbReference>
<gene>
    <name evidence="3" type="ORF">D8674_021896</name>
</gene>
<feature type="transmembrane region" description="Helical" evidence="1">
    <location>
        <begin position="21"/>
        <end position="38"/>
    </location>
</feature>
<evidence type="ECO:0000259" key="2">
    <source>
        <dbReference type="Pfam" id="PF13963"/>
    </source>
</evidence>
<sequence length="255" mass="29841">MQMNYKKETEAKTHRRIKARFRCFFFLVLPIFCKFSSWYKLECFFLFFLCSGFSLGVCKTLTNNTRKDYKTGLAKFISNSLQVSSHDGNIKCPCAKCLNRFWLSNNEVEAHLIVWHGETFGDPLPSSQAAQQIDVVNTPHCELGPLLEDIFSGPSLQYLHIHISLKPWCKTPTHNYIWVVIHACENDCRLYWKHNSGLDVCHTCDVSRYKTEVDDTAPSAIYIVTNYLGSKYKHPYLLRWYKLRRNVYVEQKTRD</sequence>
<protein>
    <recommendedName>
        <fullName evidence="2">Transposase-associated domain-containing protein</fullName>
    </recommendedName>
</protein>
<evidence type="ECO:0000256" key="1">
    <source>
        <dbReference type="SAM" id="Phobius"/>
    </source>
</evidence>
<dbReference type="AlphaFoldDB" id="A0A5N5GIW8"/>
<evidence type="ECO:0000313" key="3">
    <source>
        <dbReference type="EMBL" id="KAB2615308.1"/>
    </source>
</evidence>
<dbReference type="Pfam" id="PF13963">
    <property type="entry name" value="Transpos_assoc"/>
    <property type="match status" value="1"/>
</dbReference>
<keyword evidence="1" id="KW-0812">Transmembrane</keyword>
<feature type="domain" description="Transposase-associated" evidence="2">
    <location>
        <begin position="63"/>
        <end position="114"/>
    </location>
</feature>
<reference evidence="3 4" key="3">
    <citation type="submission" date="2019-11" db="EMBL/GenBank/DDBJ databases">
        <title>A de novo genome assembly of a pear dwarfing rootstock.</title>
        <authorList>
            <person name="Wang F."/>
            <person name="Wang J."/>
            <person name="Li S."/>
            <person name="Zhang Y."/>
            <person name="Fang M."/>
            <person name="Ma L."/>
            <person name="Zhao Y."/>
            <person name="Jiang S."/>
        </authorList>
    </citation>
    <scope>NUCLEOTIDE SEQUENCE [LARGE SCALE GENOMIC DNA]</scope>
    <source>
        <strain evidence="3">S2</strain>
        <tissue evidence="3">Leaf</tissue>
    </source>
</reference>
<comment type="caution">
    <text evidence="3">The sequence shown here is derived from an EMBL/GenBank/DDBJ whole genome shotgun (WGS) entry which is preliminary data.</text>
</comment>
<keyword evidence="4" id="KW-1185">Reference proteome</keyword>
<keyword evidence="1" id="KW-1133">Transmembrane helix</keyword>
<dbReference type="PANTHER" id="PTHR10775">
    <property type="entry name" value="OS08G0208400 PROTEIN"/>
    <property type="match status" value="1"/>
</dbReference>
<dbReference type="OrthoDB" id="1932595at2759"/>
<dbReference type="InterPro" id="IPR029480">
    <property type="entry name" value="Transpos_assoc"/>
</dbReference>
<organism evidence="3 4">
    <name type="scientific">Pyrus ussuriensis x Pyrus communis</name>
    <dbReference type="NCBI Taxonomy" id="2448454"/>
    <lineage>
        <taxon>Eukaryota</taxon>
        <taxon>Viridiplantae</taxon>
        <taxon>Streptophyta</taxon>
        <taxon>Embryophyta</taxon>
        <taxon>Tracheophyta</taxon>
        <taxon>Spermatophyta</taxon>
        <taxon>Magnoliopsida</taxon>
        <taxon>eudicotyledons</taxon>
        <taxon>Gunneridae</taxon>
        <taxon>Pentapetalae</taxon>
        <taxon>rosids</taxon>
        <taxon>fabids</taxon>
        <taxon>Rosales</taxon>
        <taxon>Rosaceae</taxon>
        <taxon>Amygdaloideae</taxon>
        <taxon>Maleae</taxon>
        <taxon>Pyrus</taxon>
    </lineage>
</organism>
<name>A0A5N5GIW8_9ROSA</name>
<proteinExistence type="predicted"/>